<dbReference type="EMBL" id="LR796500">
    <property type="protein sequence ID" value="CAB4149079.1"/>
    <property type="molecule type" value="Genomic_DNA"/>
</dbReference>
<dbReference type="EMBL" id="LR797124">
    <property type="protein sequence ID" value="CAB4188573.1"/>
    <property type="molecule type" value="Genomic_DNA"/>
</dbReference>
<evidence type="ECO:0000313" key="1">
    <source>
        <dbReference type="EMBL" id="CAB4149079.1"/>
    </source>
</evidence>
<name>A0A6J5QVU0_9CAUD</name>
<proteinExistence type="predicted"/>
<evidence type="ECO:0000313" key="2">
    <source>
        <dbReference type="EMBL" id="CAB4153784.1"/>
    </source>
</evidence>
<gene>
    <name evidence="3" type="ORF">UFOVP1178_39</name>
    <name evidence="1" type="ORF">UFOVP522_45</name>
    <name evidence="2" type="ORF">UFOVP624_26</name>
</gene>
<accession>A0A6J5QVU0</accession>
<evidence type="ECO:0000313" key="3">
    <source>
        <dbReference type="EMBL" id="CAB4188573.1"/>
    </source>
</evidence>
<organism evidence="3">
    <name type="scientific">uncultured Caudovirales phage</name>
    <dbReference type="NCBI Taxonomy" id="2100421"/>
    <lineage>
        <taxon>Viruses</taxon>
        <taxon>Duplodnaviria</taxon>
        <taxon>Heunggongvirae</taxon>
        <taxon>Uroviricota</taxon>
        <taxon>Caudoviricetes</taxon>
        <taxon>Peduoviridae</taxon>
        <taxon>Maltschvirus</taxon>
        <taxon>Maltschvirus maltsch</taxon>
    </lineage>
</organism>
<sequence>MKTTNKQQPSFAAILQFWTRRRWHHEISTNFNLDLYLKYLKAINEDK</sequence>
<dbReference type="EMBL" id="LR796602">
    <property type="protein sequence ID" value="CAB4153784.1"/>
    <property type="molecule type" value="Genomic_DNA"/>
</dbReference>
<protein>
    <submittedName>
        <fullName evidence="3">Uncharacterized protein</fullName>
    </submittedName>
</protein>
<reference evidence="3" key="1">
    <citation type="submission" date="2020-05" db="EMBL/GenBank/DDBJ databases">
        <authorList>
            <person name="Chiriac C."/>
            <person name="Salcher M."/>
            <person name="Ghai R."/>
            <person name="Kavagutti S V."/>
        </authorList>
    </citation>
    <scope>NUCLEOTIDE SEQUENCE</scope>
</reference>